<dbReference type="AlphaFoldDB" id="A0A1F5YLD2"/>
<dbReference type="PANTHER" id="PTHR11060:SF0">
    <property type="entry name" value="PROTEIN MEMO1"/>
    <property type="match status" value="1"/>
</dbReference>
<dbReference type="Gene3D" id="3.40.830.10">
    <property type="entry name" value="LigB-like"/>
    <property type="match status" value="1"/>
</dbReference>
<comment type="caution">
    <text evidence="2">The sequence shown here is derived from an EMBL/GenBank/DDBJ whole genome shotgun (WGS) entry which is preliminary data.</text>
</comment>
<organism evidence="2 3">
    <name type="scientific">Candidatus Gottesmanbacteria bacterium RBG_16_38_7b</name>
    <dbReference type="NCBI Taxonomy" id="1798372"/>
    <lineage>
        <taxon>Bacteria</taxon>
        <taxon>Candidatus Gottesmaniibacteriota</taxon>
    </lineage>
</organism>
<comment type="similarity">
    <text evidence="1">Belongs to the MEMO1 family.</text>
</comment>
<gene>
    <name evidence="2" type="ORF">A2153_00950</name>
</gene>
<protein>
    <submittedName>
        <fullName evidence="2">AmmeMemoRadiSam system protein B</fullName>
    </submittedName>
</protein>
<dbReference type="Proteomes" id="UP000177396">
    <property type="component" value="Unassembled WGS sequence"/>
</dbReference>
<dbReference type="Pfam" id="PF01875">
    <property type="entry name" value="Memo"/>
    <property type="match status" value="1"/>
</dbReference>
<name>A0A1F5YLD2_9BACT</name>
<accession>A0A1F5YLD2</accession>
<dbReference type="NCBIfam" id="TIGR04336">
    <property type="entry name" value="AmmeMemoSam_B"/>
    <property type="match status" value="1"/>
</dbReference>
<reference evidence="2 3" key="1">
    <citation type="journal article" date="2016" name="Nat. Commun.">
        <title>Thousands of microbial genomes shed light on interconnected biogeochemical processes in an aquifer system.</title>
        <authorList>
            <person name="Anantharaman K."/>
            <person name="Brown C.T."/>
            <person name="Hug L.A."/>
            <person name="Sharon I."/>
            <person name="Castelle C.J."/>
            <person name="Probst A.J."/>
            <person name="Thomas B.C."/>
            <person name="Singh A."/>
            <person name="Wilkins M.J."/>
            <person name="Karaoz U."/>
            <person name="Brodie E.L."/>
            <person name="Williams K.H."/>
            <person name="Hubbard S.S."/>
            <person name="Banfield J.F."/>
        </authorList>
    </citation>
    <scope>NUCLEOTIDE SEQUENCE [LARGE SCALE GENOMIC DNA]</scope>
</reference>
<dbReference type="InterPro" id="IPR002737">
    <property type="entry name" value="MEMO1_fam"/>
</dbReference>
<evidence type="ECO:0000313" key="3">
    <source>
        <dbReference type="Proteomes" id="UP000177396"/>
    </source>
</evidence>
<dbReference type="EMBL" id="MFJB01000013">
    <property type="protein sequence ID" value="OGG00777.1"/>
    <property type="molecule type" value="Genomic_DNA"/>
</dbReference>
<evidence type="ECO:0000256" key="1">
    <source>
        <dbReference type="ARBA" id="ARBA00006315"/>
    </source>
</evidence>
<proteinExistence type="inferred from homology"/>
<dbReference type="PANTHER" id="PTHR11060">
    <property type="entry name" value="PROTEIN MEMO1"/>
    <property type="match status" value="1"/>
</dbReference>
<evidence type="ECO:0000313" key="2">
    <source>
        <dbReference type="EMBL" id="OGG00777.1"/>
    </source>
</evidence>
<dbReference type="CDD" id="cd07361">
    <property type="entry name" value="MEMO_like"/>
    <property type="match status" value="1"/>
</dbReference>
<sequence length="295" mass="32846">MVNKIIKFIFPLIFITAIIFTLAFSDSRLPRLNLDRNKIEISNFNKSEFYSSLNYGSIDPEAIFNSEKMVSAAIVPHYYPAGFMIARLLQTVGGNIERVVVIGPNHREAGGSVITSGSADWETPFGILETDKETVNELYNKGLAAVDEEVLEGEQSIEVLAVYIKYFLKDAKIVPVVLKRAVTDAETEKLADFFSKKIGAETLVLASVDFSHYLTKKEADEKDRQTGEMIKNYRIADLDGLDSDYLDSPGAVITLLKFAQKKKLGQPEVIEHINSADLTGSNPKETTGFYLIVFK</sequence>